<evidence type="ECO:0000313" key="3">
    <source>
        <dbReference type="EMBL" id="KAF2255390.1"/>
    </source>
</evidence>
<dbReference type="SUPFAM" id="SSF54719">
    <property type="entry name" value="Fe,Mn superoxide dismutase (SOD), C-terminal domain"/>
    <property type="match status" value="1"/>
</dbReference>
<dbReference type="AlphaFoldDB" id="A0A6A6J0L1"/>
<reference evidence="3" key="1">
    <citation type="journal article" date="2020" name="Stud. Mycol.">
        <title>101 Dothideomycetes genomes: a test case for predicting lifestyles and emergence of pathogens.</title>
        <authorList>
            <person name="Haridas S."/>
            <person name="Albert R."/>
            <person name="Binder M."/>
            <person name="Bloem J."/>
            <person name="Labutti K."/>
            <person name="Salamov A."/>
            <person name="Andreopoulos B."/>
            <person name="Baker S."/>
            <person name="Barry K."/>
            <person name="Bills G."/>
            <person name="Bluhm B."/>
            <person name="Cannon C."/>
            <person name="Castanera R."/>
            <person name="Culley D."/>
            <person name="Daum C."/>
            <person name="Ezra D."/>
            <person name="Gonzalez J."/>
            <person name="Henrissat B."/>
            <person name="Kuo A."/>
            <person name="Liang C."/>
            <person name="Lipzen A."/>
            <person name="Lutzoni F."/>
            <person name="Magnuson J."/>
            <person name="Mondo S."/>
            <person name="Nolan M."/>
            <person name="Ohm R."/>
            <person name="Pangilinan J."/>
            <person name="Park H.-J."/>
            <person name="Ramirez L."/>
            <person name="Alfaro M."/>
            <person name="Sun H."/>
            <person name="Tritt A."/>
            <person name="Yoshinaga Y."/>
            <person name="Zwiers L.-H."/>
            <person name="Turgeon B."/>
            <person name="Goodwin S."/>
            <person name="Spatafora J."/>
            <person name="Crous P."/>
            <person name="Grigoriev I."/>
        </authorList>
    </citation>
    <scope>NUCLEOTIDE SEQUENCE</scope>
    <source>
        <strain evidence="3">CBS 122368</strain>
    </source>
</reference>
<feature type="domain" description="Manganese/iron superoxide dismutase C-terminal" evidence="2">
    <location>
        <begin position="138"/>
        <end position="179"/>
    </location>
</feature>
<evidence type="ECO:0000313" key="4">
    <source>
        <dbReference type="Proteomes" id="UP000800094"/>
    </source>
</evidence>
<dbReference type="GO" id="GO:0046872">
    <property type="term" value="F:metal ion binding"/>
    <property type="evidence" value="ECO:0007669"/>
    <property type="project" value="InterPro"/>
</dbReference>
<dbReference type="GeneID" id="54581313"/>
<feature type="domain" description="Manganese/iron superoxide dismutase C-terminal" evidence="2">
    <location>
        <begin position="33"/>
        <end position="94"/>
    </location>
</feature>
<dbReference type="Pfam" id="PF02777">
    <property type="entry name" value="Sod_Fe_C"/>
    <property type="match status" value="2"/>
</dbReference>
<dbReference type="InterPro" id="IPR019832">
    <property type="entry name" value="Mn/Fe_SOD_C"/>
</dbReference>
<name>A0A6A6J0L1_9PLEO</name>
<dbReference type="Proteomes" id="UP000800094">
    <property type="component" value="Unassembled WGS sequence"/>
</dbReference>
<dbReference type="InterPro" id="IPR036314">
    <property type="entry name" value="SOD_C_sf"/>
</dbReference>
<dbReference type="PANTHER" id="PTHR43595">
    <property type="entry name" value="37S RIBOSOMAL PROTEIN S26, MITOCHONDRIAL"/>
    <property type="match status" value="1"/>
</dbReference>
<dbReference type="RefSeq" id="XP_033690394.1">
    <property type="nucleotide sequence ID" value="XM_033827983.1"/>
</dbReference>
<dbReference type="GO" id="GO:0005737">
    <property type="term" value="C:cytoplasm"/>
    <property type="evidence" value="ECO:0007669"/>
    <property type="project" value="TreeGrafter"/>
</dbReference>
<dbReference type="EMBL" id="ML987190">
    <property type="protein sequence ID" value="KAF2255390.1"/>
    <property type="molecule type" value="Genomic_DNA"/>
</dbReference>
<organism evidence="3 4">
    <name type="scientific">Trematosphaeria pertusa</name>
    <dbReference type="NCBI Taxonomy" id="390896"/>
    <lineage>
        <taxon>Eukaryota</taxon>
        <taxon>Fungi</taxon>
        <taxon>Dikarya</taxon>
        <taxon>Ascomycota</taxon>
        <taxon>Pezizomycotina</taxon>
        <taxon>Dothideomycetes</taxon>
        <taxon>Pleosporomycetidae</taxon>
        <taxon>Pleosporales</taxon>
        <taxon>Massarineae</taxon>
        <taxon>Trematosphaeriaceae</taxon>
        <taxon>Trematosphaeria</taxon>
    </lineage>
</organism>
<gene>
    <name evidence="3" type="ORF">BU26DRAFT_515103</name>
</gene>
<proteinExistence type="predicted"/>
<evidence type="ECO:0000256" key="1">
    <source>
        <dbReference type="ARBA" id="ARBA00037226"/>
    </source>
</evidence>
<accession>A0A6A6J0L1</accession>
<evidence type="ECO:0000259" key="2">
    <source>
        <dbReference type="Pfam" id="PF02777"/>
    </source>
</evidence>
<dbReference type="GO" id="GO:0004784">
    <property type="term" value="F:superoxide dismutase activity"/>
    <property type="evidence" value="ECO:0007669"/>
    <property type="project" value="InterPro"/>
</dbReference>
<keyword evidence="4" id="KW-1185">Reference proteome</keyword>
<dbReference type="Gene3D" id="3.55.40.20">
    <property type="entry name" value="Iron/manganese superoxide dismutase, C-terminal domain"/>
    <property type="match status" value="1"/>
</dbReference>
<sequence>MRAYLFNLASMAFNNHFFFKGINSDPNVTSSPSSDLVAEINRHFTSLSTLRATFLATAEAMFGPGFVWLVQLDDTNARPFRILTTYLAGSPLSAAHYRQQSQDLNTHNPDSYPAVNPVGAFGAAAKQPPKPAKPLGGIDVIPLLCVNTWEHAWLHDYGVGGKRRYLAAWWDKINWDLVRDGAKLSPRSQRGEFRY</sequence>
<comment type="function">
    <text evidence="1">Component of the mitochondrial ribosome (mitoribosome), a dedicated translation machinery responsible for the synthesis of mitochondrial genome-encoded proteins, including at least some of the essential transmembrane subunits of the mitochondrial respiratory chain. The mitoribosomes are attached to the mitochondrial inner membrane and translation products are cotranslationally integrated into the membrane.</text>
</comment>
<dbReference type="PANTHER" id="PTHR43595:SF2">
    <property type="entry name" value="SMALL RIBOSOMAL SUBUNIT PROTEIN MS42"/>
    <property type="match status" value="1"/>
</dbReference>
<dbReference type="OrthoDB" id="275227at2759"/>
<protein>
    <submittedName>
        <fullName evidence="3">Manganese and iron superoxide dismutase</fullName>
    </submittedName>
</protein>